<feature type="region of interest" description="Disordered" evidence="1">
    <location>
        <begin position="1"/>
        <end position="22"/>
    </location>
</feature>
<evidence type="ECO:0000256" key="1">
    <source>
        <dbReference type="SAM" id="MobiDB-lite"/>
    </source>
</evidence>
<evidence type="ECO:0000313" key="3">
    <source>
        <dbReference type="Proteomes" id="UP000184428"/>
    </source>
</evidence>
<name>A0A1M7UJ53_9ACTN</name>
<organism evidence="2 3">
    <name type="scientific">Geodermatophilus obscurus</name>
    <dbReference type="NCBI Taxonomy" id="1861"/>
    <lineage>
        <taxon>Bacteria</taxon>
        <taxon>Bacillati</taxon>
        <taxon>Actinomycetota</taxon>
        <taxon>Actinomycetes</taxon>
        <taxon>Geodermatophilales</taxon>
        <taxon>Geodermatophilaceae</taxon>
        <taxon>Geodermatophilus</taxon>
    </lineage>
</organism>
<proteinExistence type="predicted"/>
<dbReference type="RefSeq" id="WP_175561392.1">
    <property type="nucleotide sequence ID" value="NZ_FRDM01000020.1"/>
</dbReference>
<dbReference type="AlphaFoldDB" id="A0A1M7UJ53"/>
<protein>
    <submittedName>
        <fullName evidence="2">Uncharacterized protein</fullName>
    </submittedName>
</protein>
<sequence>MRGLSCPDPLAASTSASLPERTGVVASAEDAPLATVFADHSLLPLVLAASA</sequence>
<dbReference type="Proteomes" id="UP000184428">
    <property type="component" value="Unassembled WGS sequence"/>
</dbReference>
<accession>A0A1M7UJ53</accession>
<dbReference type="EMBL" id="FRDM01000020">
    <property type="protein sequence ID" value="SHN83051.1"/>
    <property type="molecule type" value="Genomic_DNA"/>
</dbReference>
<gene>
    <name evidence="2" type="ORF">SAMN05660350_03362</name>
</gene>
<evidence type="ECO:0000313" key="2">
    <source>
        <dbReference type="EMBL" id="SHN83051.1"/>
    </source>
</evidence>
<reference evidence="2 3" key="1">
    <citation type="submission" date="2016-12" db="EMBL/GenBank/DDBJ databases">
        <authorList>
            <person name="Song W.-J."/>
            <person name="Kurnit D.M."/>
        </authorList>
    </citation>
    <scope>NUCLEOTIDE SEQUENCE [LARGE SCALE GENOMIC DNA]</scope>
    <source>
        <strain evidence="2 3">DSM 43162</strain>
    </source>
</reference>